<evidence type="ECO:0000256" key="1">
    <source>
        <dbReference type="ARBA" id="ARBA00023015"/>
    </source>
</evidence>
<evidence type="ECO:0000256" key="3">
    <source>
        <dbReference type="ARBA" id="ARBA00023163"/>
    </source>
</evidence>
<keyword evidence="1" id="KW-0805">Transcription regulation</keyword>
<dbReference type="Gene3D" id="1.10.10.60">
    <property type="entry name" value="Homeodomain-like"/>
    <property type="match status" value="1"/>
</dbReference>
<dbReference type="SUPFAM" id="SSF46689">
    <property type="entry name" value="Homeodomain-like"/>
    <property type="match status" value="1"/>
</dbReference>
<sequence>MPTPDRTSLEEIVQAGRDILESAGLDGLTMQAVAARVGVRPPSLYKRVRNREDLIGLITEATARELSAELARLQAGGDVHAELAAMAHAFRAFAHARPAAFALIFGRRADQARPTVAALAELAAPLLRVTERLAGAAHALPAARTVTAWLYGFVTMELAGAFNLGGDVGEAFEFGIARLTETLAPRDVRQAP</sequence>
<organism evidence="6 7">
    <name type="scientific">Dactylosporangium vinaceum</name>
    <dbReference type="NCBI Taxonomy" id="53362"/>
    <lineage>
        <taxon>Bacteria</taxon>
        <taxon>Bacillati</taxon>
        <taxon>Actinomycetota</taxon>
        <taxon>Actinomycetes</taxon>
        <taxon>Micromonosporales</taxon>
        <taxon>Micromonosporaceae</taxon>
        <taxon>Dactylosporangium</taxon>
    </lineage>
</organism>
<dbReference type="InterPro" id="IPR036271">
    <property type="entry name" value="Tet_transcr_reg_TetR-rel_C_sf"/>
</dbReference>
<dbReference type="InterPro" id="IPR009057">
    <property type="entry name" value="Homeodomain-like_sf"/>
</dbReference>
<protein>
    <submittedName>
        <fullName evidence="6">TetR/AcrR family transcriptional regulator</fullName>
    </submittedName>
</protein>
<accession>A0ABV5LZ90</accession>
<dbReference type="SUPFAM" id="SSF48498">
    <property type="entry name" value="Tetracyclin repressor-like, C-terminal domain"/>
    <property type="match status" value="1"/>
</dbReference>
<comment type="caution">
    <text evidence="6">The sequence shown here is derived from an EMBL/GenBank/DDBJ whole genome shotgun (WGS) entry which is preliminary data.</text>
</comment>
<dbReference type="InterPro" id="IPR001647">
    <property type="entry name" value="HTH_TetR"/>
</dbReference>
<dbReference type="Proteomes" id="UP001589608">
    <property type="component" value="Unassembled WGS sequence"/>
</dbReference>
<feature type="DNA-binding region" description="H-T-H motif" evidence="4">
    <location>
        <begin position="29"/>
        <end position="48"/>
    </location>
</feature>
<reference evidence="6 7" key="1">
    <citation type="submission" date="2024-09" db="EMBL/GenBank/DDBJ databases">
        <authorList>
            <person name="Sun Q."/>
            <person name="Mori K."/>
        </authorList>
    </citation>
    <scope>NUCLEOTIDE SEQUENCE [LARGE SCALE GENOMIC DNA]</scope>
    <source>
        <strain evidence="6 7">JCM 3307</strain>
    </source>
</reference>
<evidence type="ECO:0000259" key="5">
    <source>
        <dbReference type="PROSITE" id="PS50977"/>
    </source>
</evidence>
<evidence type="ECO:0000313" key="7">
    <source>
        <dbReference type="Proteomes" id="UP001589608"/>
    </source>
</evidence>
<dbReference type="PANTHER" id="PTHR30055:SF239">
    <property type="entry name" value="TRANSCRIPTIONAL REGULATORY PROTEIN"/>
    <property type="match status" value="1"/>
</dbReference>
<dbReference type="InterPro" id="IPR050109">
    <property type="entry name" value="HTH-type_TetR-like_transc_reg"/>
</dbReference>
<dbReference type="Pfam" id="PF13305">
    <property type="entry name" value="TetR_C_33"/>
    <property type="match status" value="1"/>
</dbReference>
<dbReference type="PANTHER" id="PTHR30055">
    <property type="entry name" value="HTH-TYPE TRANSCRIPTIONAL REGULATOR RUTR"/>
    <property type="match status" value="1"/>
</dbReference>
<keyword evidence="3" id="KW-0804">Transcription</keyword>
<dbReference type="EMBL" id="JBHMCA010000010">
    <property type="protein sequence ID" value="MFB9441913.1"/>
    <property type="molecule type" value="Genomic_DNA"/>
</dbReference>
<dbReference type="Gene3D" id="1.10.357.10">
    <property type="entry name" value="Tetracycline Repressor, domain 2"/>
    <property type="match status" value="1"/>
</dbReference>
<evidence type="ECO:0000313" key="6">
    <source>
        <dbReference type="EMBL" id="MFB9441913.1"/>
    </source>
</evidence>
<dbReference type="PROSITE" id="PS50977">
    <property type="entry name" value="HTH_TETR_2"/>
    <property type="match status" value="1"/>
</dbReference>
<dbReference type="Pfam" id="PF00440">
    <property type="entry name" value="TetR_N"/>
    <property type="match status" value="1"/>
</dbReference>
<gene>
    <name evidence="6" type="ORF">ACFFTR_02275</name>
</gene>
<keyword evidence="7" id="KW-1185">Reference proteome</keyword>
<evidence type="ECO:0000256" key="2">
    <source>
        <dbReference type="ARBA" id="ARBA00023125"/>
    </source>
</evidence>
<feature type="domain" description="HTH tetR-type" evidence="5">
    <location>
        <begin position="6"/>
        <end position="66"/>
    </location>
</feature>
<dbReference type="InterPro" id="IPR025996">
    <property type="entry name" value="MT1864/Rv1816-like_C"/>
</dbReference>
<name>A0ABV5LZ90_9ACTN</name>
<proteinExistence type="predicted"/>
<dbReference type="RefSeq" id="WP_223092651.1">
    <property type="nucleotide sequence ID" value="NZ_CP061913.1"/>
</dbReference>
<keyword evidence="2 4" id="KW-0238">DNA-binding</keyword>
<evidence type="ECO:0000256" key="4">
    <source>
        <dbReference type="PROSITE-ProRule" id="PRU00335"/>
    </source>
</evidence>